<keyword evidence="1" id="KW-0472">Membrane</keyword>
<evidence type="ECO:0000256" key="1">
    <source>
        <dbReference type="SAM" id="Phobius"/>
    </source>
</evidence>
<dbReference type="Proteomes" id="UP000077248">
    <property type="component" value="Unassembled WGS sequence"/>
</dbReference>
<dbReference type="EMBL" id="KV441470">
    <property type="protein sequence ID" value="OAG25272.1"/>
    <property type="molecule type" value="Genomic_DNA"/>
</dbReference>
<dbReference type="AlphaFoldDB" id="A0A177E1Z7"/>
<keyword evidence="3" id="KW-1185">Reference proteome</keyword>
<dbReference type="RefSeq" id="XP_018390693.1">
    <property type="nucleotide sequence ID" value="XM_018531195.1"/>
</dbReference>
<organism evidence="2 3">
    <name type="scientific">Alternaria alternata</name>
    <name type="common">Alternaria rot fungus</name>
    <name type="synonym">Torula alternata</name>
    <dbReference type="NCBI Taxonomy" id="5599"/>
    <lineage>
        <taxon>Eukaryota</taxon>
        <taxon>Fungi</taxon>
        <taxon>Dikarya</taxon>
        <taxon>Ascomycota</taxon>
        <taxon>Pezizomycotina</taxon>
        <taxon>Dothideomycetes</taxon>
        <taxon>Pleosporomycetidae</taxon>
        <taxon>Pleosporales</taxon>
        <taxon>Pleosporineae</taxon>
        <taxon>Pleosporaceae</taxon>
        <taxon>Alternaria</taxon>
        <taxon>Alternaria sect. Alternaria</taxon>
        <taxon>Alternaria alternata complex</taxon>
    </lineage>
</organism>
<dbReference type="GeneID" id="29116789"/>
<evidence type="ECO:0000313" key="3">
    <source>
        <dbReference type="Proteomes" id="UP000077248"/>
    </source>
</evidence>
<protein>
    <submittedName>
        <fullName evidence="2">Uncharacterized protein</fullName>
    </submittedName>
</protein>
<keyword evidence="1" id="KW-0812">Transmembrane</keyword>
<evidence type="ECO:0000313" key="2">
    <source>
        <dbReference type="EMBL" id="OAG25272.1"/>
    </source>
</evidence>
<reference evidence="2 3" key="1">
    <citation type="submission" date="2016-05" db="EMBL/GenBank/DDBJ databases">
        <title>Comparative analysis of secretome profiles of manganese(II)-oxidizing ascomycete fungi.</title>
        <authorList>
            <consortium name="DOE Joint Genome Institute"/>
            <person name="Zeiner C.A."/>
            <person name="Purvine S.O."/>
            <person name="Zink E.M."/>
            <person name="Wu S."/>
            <person name="Pasa-Tolic L."/>
            <person name="Chaput D.L."/>
            <person name="Haridas S."/>
            <person name="Grigoriev I.V."/>
            <person name="Santelli C.M."/>
            <person name="Hansel C.M."/>
        </authorList>
    </citation>
    <scope>NUCLEOTIDE SEQUENCE [LARGE SCALE GENOMIC DNA]</scope>
    <source>
        <strain evidence="2 3">SRC1lrK2f</strain>
    </source>
</reference>
<sequence length="96" mass="11279">MEQVPLFWEVQATGQQVNRYAKNGIAKAWESSGIYDRWIFIGVFLLFLPICYQLLLLGCIPCPSLSRVLLFYSPLCFFSCQYYNFYWYPSTFDTTS</sequence>
<accession>A0A177E1Z7</accession>
<name>A0A177E1Z7_ALTAL</name>
<feature type="transmembrane region" description="Helical" evidence="1">
    <location>
        <begin position="38"/>
        <end position="57"/>
    </location>
</feature>
<keyword evidence="1" id="KW-1133">Transmembrane helix</keyword>
<gene>
    <name evidence="2" type="ORF">CC77DRAFT_309569</name>
</gene>
<proteinExistence type="predicted"/>
<feature type="transmembrane region" description="Helical" evidence="1">
    <location>
        <begin position="69"/>
        <end position="88"/>
    </location>
</feature>
<dbReference type="KEGG" id="aalt:CC77DRAFT_309569"/>
<dbReference type="VEuPathDB" id="FungiDB:CC77DRAFT_309569"/>